<keyword evidence="3 4" id="KW-0274">FAD</keyword>
<comment type="similarity">
    <text evidence="1 4">Belongs to the acyl-CoA dehydrogenase family.</text>
</comment>
<dbReference type="InterPro" id="IPR053998">
    <property type="entry name" value="ACDH-11_C"/>
</dbReference>
<feature type="domain" description="Acyl-CoA oxidase/dehydrogenase middle" evidence="6">
    <location>
        <begin position="171"/>
        <end position="269"/>
    </location>
</feature>
<dbReference type="SUPFAM" id="SSF56645">
    <property type="entry name" value="Acyl-CoA dehydrogenase NM domain-like"/>
    <property type="match status" value="1"/>
</dbReference>
<sequence length="563" mass="62373">MSDFFQTPPSLNNQYDDDLVLKYYLEWKLPAIMLSEIQPELQSLGQRVIEEICHLGQEAEAYPPKHVPYDPWGKRIDHIEVHAAWNALDRISAEEKLIAIGYERKHGALSRIHQFAKLYLFHPSSAIYTCPLAMTDGAARALELYADASLKQRAFSHLTSADPSQFWTSGQWMTERTGGSDVSGTSTIAKADGTQFRLSGVKWFTSATTSQMAMTLARIEGAPAGSRGLSLFYLELRDAQGTLNGIRINRLKDKLGTRALPTAELTLANAQATLVGDAGDGVKKISSLFNITRIYNACCAVGYMRRALALARDYANKRIAFGRPLSQHGLHLETLAHMHLEFTGAFHLVFHAIELLGKDEVGAATERERALLRLLTPLAKLYTAKQAIAVVSEALEAFGGAGYIEDTGLPQLLRNVQVLSIWEGTTNILSLDVLRAIEKENAAASFFEDVAQRLDQINNAKLQSAKNTTVEAVHTIQSYMGSMSLMNSEEQQIGARHFAFALTQTYIASLLLEYAEWALHTNKDPLALICATRWCVKNLTNLLKPSEAHKKESYLLAMNDLSE</sequence>
<evidence type="ECO:0000259" key="8">
    <source>
        <dbReference type="Pfam" id="PF22217"/>
    </source>
</evidence>
<accession>A0ABW8D6E4</accession>
<dbReference type="InterPro" id="IPR052904">
    <property type="entry name" value="Acyl-CoA_dehydrogenase-like"/>
</dbReference>
<dbReference type="PANTHER" id="PTHR42707:SF2">
    <property type="entry name" value="ACD11 DEHYDROGENASE"/>
    <property type="match status" value="1"/>
</dbReference>
<organism evidence="9 10">
    <name type="scientific">Legionella lytica</name>
    <dbReference type="NCBI Taxonomy" id="96232"/>
    <lineage>
        <taxon>Bacteria</taxon>
        <taxon>Pseudomonadati</taxon>
        <taxon>Pseudomonadota</taxon>
        <taxon>Gammaproteobacteria</taxon>
        <taxon>Legionellales</taxon>
        <taxon>Legionellaceae</taxon>
        <taxon>Legionella</taxon>
    </lineage>
</organism>
<feature type="domain" description="Acyl-CoA dehydrogenase/oxidase C-terminal" evidence="5">
    <location>
        <begin position="279"/>
        <end position="437"/>
    </location>
</feature>
<dbReference type="InterPro" id="IPR006091">
    <property type="entry name" value="Acyl-CoA_Oxase/DH_mid-dom"/>
</dbReference>
<dbReference type="InterPro" id="IPR036250">
    <property type="entry name" value="AcylCo_DH-like_C"/>
</dbReference>
<evidence type="ECO:0000256" key="4">
    <source>
        <dbReference type="RuleBase" id="RU362125"/>
    </source>
</evidence>
<dbReference type="Pfam" id="PF22217">
    <property type="entry name" value="ACDH-11_C"/>
    <property type="match status" value="1"/>
</dbReference>
<comment type="cofactor">
    <cofactor evidence="4">
        <name>FAD</name>
        <dbReference type="ChEBI" id="CHEBI:57692"/>
    </cofactor>
</comment>
<dbReference type="Pfam" id="PF00441">
    <property type="entry name" value="Acyl-CoA_dh_1"/>
    <property type="match status" value="1"/>
</dbReference>
<protein>
    <submittedName>
        <fullName evidence="9">Acyl-CoA dehydrogenase family protein</fullName>
    </submittedName>
</protein>
<dbReference type="SUPFAM" id="SSF47203">
    <property type="entry name" value="Acyl-CoA dehydrogenase C-terminal domain-like"/>
    <property type="match status" value="1"/>
</dbReference>
<evidence type="ECO:0000256" key="3">
    <source>
        <dbReference type="ARBA" id="ARBA00022827"/>
    </source>
</evidence>
<dbReference type="Gene3D" id="6.10.250.600">
    <property type="match status" value="1"/>
</dbReference>
<evidence type="ECO:0000259" key="7">
    <source>
        <dbReference type="Pfam" id="PF18158"/>
    </source>
</evidence>
<evidence type="ECO:0000259" key="5">
    <source>
        <dbReference type="Pfam" id="PF00441"/>
    </source>
</evidence>
<dbReference type="RefSeq" id="WP_400187080.1">
    <property type="nucleotide sequence ID" value="NZ_JBGORX010000001.1"/>
</dbReference>
<dbReference type="InterPro" id="IPR009075">
    <property type="entry name" value="AcylCo_DH/oxidase_C"/>
</dbReference>
<dbReference type="Proteomes" id="UP001615550">
    <property type="component" value="Unassembled WGS sequence"/>
</dbReference>
<proteinExistence type="inferred from homology"/>
<reference evidence="9 10" key="1">
    <citation type="submission" date="2024-08" db="EMBL/GenBank/DDBJ databases">
        <title>Draft Genome Sequence of Legionella lytica strain DSB2004, Isolated From a Fire Sprinkler System.</title>
        <authorList>
            <person name="Everhart A.D."/>
            <person name="Kidane D.T."/>
            <person name="Farone A.L."/>
            <person name="Farone M.B."/>
        </authorList>
    </citation>
    <scope>NUCLEOTIDE SEQUENCE [LARGE SCALE GENOMIC DNA]</scope>
    <source>
        <strain evidence="9 10">DSB2004</strain>
    </source>
</reference>
<name>A0ABW8D6E4_9GAMM</name>
<dbReference type="Pfam" id="PF18158">
    <property type="entry name" value="AidB_N"/>
    <property type="match status" value="1"/>
</dbReference>
<evidence type="ECO:0000313" key="10">
    <source>
        <dbReference type="Proteomes" id="UP001615550"/>
    </source>
</evidence>
<dbReference type="Gene3D" id="2.40.110.20">
    <property type="match status" value="1"/>
</dbReference>
<dbReference type="PANTHER" id="PTHR42707">
    <property type="entry name" value="ACYL-COA DEHYDROGENASE"/>
    <property type="match status" value="1"/>
</dbReference>
<evidence type="ECO:0000256" key="1">
    <source>
        <dbReference type="ARBA" id="ARBA00009347"/>
    </source>
</evidence>
<feature type="domain" description="Acyl-CoA dehydrogenase 11-like C-terminal" evidence="8">
    <location>
        <begin position="444"/>
        <end position="548"/>
    </location>
</feature>
<keyword evidence="10" id="KW-1185">Reference proteome</keyword>
<keyword evidence="4" id="KW-0560">Oxidoreductase</keyword>
<evidence type="ECO:0000313" key="9">
    <source>
        <dbReference type="EMBL" id="MFJ1268267.1"/>
    </source>
</evidence>
<dbReference type="InterPro" id="IPR009100">
    <property type="entry name" value="AcylCoA_DH/oxidase_NM_dom_sf"/>
</dbReference>
<dbReference type="Gene3D" id="1.20.140.10">
    <property type="entry name" value="Butyryl-CoA Dehydrogenase, subunit A, domain 3"/>
    <property type="match status" value="1"/>
</dbReference>
<gene>
    <name evidence="9" type="ORF">ACD661_06840</name>
</gene>
<dbReference type="Pfam" id="PF02770">
    <property type="entry name" value="Acyl-CoA_dh_M"/>
    <property type="match status" value="1"/>
</dbReference>
<evidence type="ECO:0000256" key="2">
    <source>
        <dbReference type="ARBA" id="ARBA00022630"/>
    </source>
</evidence>
<evidence type="ECO:0000259" key="6">
    <source>
        <dbReference type="Pfam" id="PF02770"/>
    </source>
</evidence>
<keyword evidence="2 4" id="KW-0285">Flavoprotein</keyword>
<comment type="caution">
    <text evidence="9">The sequence shown here is derived from an EMBL/GenBank/DDBJ whole genome shotgun (WGS) entry which is preliminary data.</text>
</comment>
<dbReference type="EMBL" id="JBGORX010000001">
    <property type="protein sequence ID" value="MFJ1268267.1"/>
    <property type="molecule type" value="Genomic_DNA"/>
</dbReference>
<dbReference type="InterPro" id="IPR041504">
    <property type="entry name" value="AidB_N"/>
</dbReference>
<feature type="domain" description="Adaptive response protein AidB N-terminal" evidence="7">
    <location>
        <begin position="13"/>
        <end position="157"/>
    </location>
</feature>